<accession>A0A2P2E0T5</accession>
<evidence type="ECO:0008006" key="3">
    <source>
        <dbReference type="Google" id="ProtNLM"/>
    </source>
</evidence>
<evidence type="ECO:0000313" key="1">
    <source>
        <dbReference type="EMBL" id="GBF50501.1"/>
    </source>
</evidence>
<evidence type="ECO:0000313" key="2">
    <source>
        <dbReference type="Proteomes" id="UP000245133"/>
    </source>
</evidence>
<dbReference type="AlphaFoldDB" id="A0A2P2E0T5"/>
<comment type="caution">
    <text evidence="1">The sequence shown here is derived from an EMBL/GenBank/DDBJ whole genome shotgun (WGS) entry which is preliminary data.</text>
</comment>
<organism evidence="1 2">
    <name type="scientific">Leptospira ryugenii</name>
    <dbReference type="NCBI Taxonomy" id="1917863"/>
    <lineage>
        <taxon>Bacteria</taxon>
        <taxon>Pseudomonadati</taxon>
        <taxon>Spirochaetota</taxon>
        <taxon>Spirochaetia</taxon>
        <taxon>Leptospirales</taxon>
        <taxon>Leptospiraceae</taxon>
        <taxon>Leptospira</taxon>
    </lineage>
</organism>
<keyword evidence="2" id="KW-1185">Reference proteome</keyword>
<proteinExistence type="predicted"/>
<dbReference type="EMBL" id="BFBB01000005">
    <property type="protein sequence ID" value="GBF50501.1"/>
    <property type="molecule type" value="Genomic_DNA"/>
</dbReference>
<reference evidence="1 2" key="1">
    <citation type="submission" date="2018-02" db="EMBL/GenBank/DDBJ databases">
        <title>Novel Leptospira species isolated from soil and water in Japan.</title>
        <authorList>
            <person name="Nakao R."/>
            <person name="Masuzawa T."/>
        </authorList>
    </citation>
    <scope>NUCLEOTIDE SEQUENCE [LARGE SCALE GENOMIC DNA]</scope>
    <source>
        <strain evidence="1 2">YH101</strain>
    </source>
</reference>
<sequence length="262" mass="30193">MIWKEASLSPQVVPTDDRQTAVIVEVKYEEKDSWNPLNGTTDKRRYHSEIQVLKKETNELRLASRWEIPSWTLTDSVYYHSGKSILYVLHGKDDEYGTLKRRLSIFLPDQTSFSYPATPDDLVIFQISPSPSGDRLALVTAVSNENWEFSEFELRILDPKSQSVEVHPLSFWTALPLYGIRWSNDSKRLYIRTPDRVLLWEGKGNLAEARAYPDCFSPSTNFGSLAYRDSFIESQNPWKVKLGERKPEAKIVQSLDAIRVCD</sequence>
<protein>
    <recommendedName>
        <fullName evidence="3">WD40-like protein</fullName>
    </recommendedName>
</protein>
<dbReference type="SUPFAM" id="SSF82171">
    <property type="entry name" value="DPP6 N-terminal domain-like"/>
    <property type="match status" value="1"/>
</dbReference>
<dbReference type="Proteomes" id="UP000245133">
    <property type="component" value="Unassembled WGS sequence"/>
</dbReference>
<name>A0A2P2E0T5_9LEPT</name>
<gene>
    <name evidence="1" type="ORF">LPTSP4_20270</name>
</gene>